<dbReference type="InterPro" id="IPR008979">
    <property type="entry name" value="Galactose-bd-like_sf"/>
</dbReference>
<feature type="signal peptide" evidence="4">
    <location>
        <begin position="1"/>
        <end position="32"/>
    </location>
</feature>
<dbReference type="STRING" id="1004.SAMN05661012_06542"/>
<dbReference type="PROSITE" id="PS50915">
    <property type="entry name" value="CRYSTALLIN_BETA_GAMMA"/>
    <property type="match status" value="2"/>
</dbReference>
<evidence type="ECO:0000256" key="4">
    <source>
        <dbReference type="SAM" id="SignalP"/>
    </source>
</evidence>
<comment type="similarity">
    <text evidence="1">Belongs to the beta/gamma-crystallin family.</text>
</comment>
<dbReference type="SUPFAM" id="SSF49785">
    <property type="entry name" value="Galactose-binding domain-like"/>
    <property type="match status" value="1"/>
</dbReference>
<dbReference type="EMBL" id="FPIZ01000045">
    <property type="protein sequence ID" value="SFW90031.1"/>
    <property type="molecule type" value="Genomic_DNA"/>
</dbReference>
<dbReference type="InterPro" id="IPR006584">
    <property type="entry name" value="Cellulose-bd_IV"/>
</dbReference>
<dbReference type="OrthoDB" id="5513218at2"/>
<dbReference type="Gene3D" id="2.60.20.10">
    <property type="entry name" value="Crystallins"/>
    <property type="match status" value="1"/>
</dbReference>
<evidence type="ECO:0000256" key="3">
    <source>
        <dbReference type="ARBA" id="ARBA00022737"/>
    </source>
</evidence>
<evidence type="ECO:0000259" key="6">
    <source>
        <dbReference type="PROSITE" id="PS51175"/>
    </source>
</evidence>
<evidence type="ECO:0000256" key="2">
    <source>
        <dbReference type="ARBA" id="ARBA00022729"/>
    </source>
</evidence>
<dbReference type="PANTHER" id="PTHR38165:SF1">
    <property type="entry name" value="GLUCANASE B"/>
    <property type="match status" value="1"/>
</dbReference>
<dbReference type="InterPro" id="IPR037398">
    <property type="entry name" value="Glyco_hydro_64_fam"/>
</dbReference>
<proteinExistence type="inferred from homology"/>
<evidence type="ECO:0000313" key="10">
    <source>
        <dbReference type="Proteomes" id="UP000183788"/>
    </source>
</evidence>
<dbReference type="Proteomes" id="UP001326715">
    <property type="component" value="Chromosome"/>
</dbReference>
<dbReference type="EMBL" id="CP140154">
    <property type="protein sequence ID" value="WQG91272.1"/>
    <property type="molecule type" value="Genomic_DNA"/>
</dbReference>
<dbReference type="InterPro" id="IPR026444">
    <property type="entry name" value="Secre_tail"/>
</dbReference>
<evidence type="ECO:0000313" key="11">
    <source>
        <dbReference type="Proteomes" id="UP001326715"/>
    </source>
</evidence>
<evidence type="ECO:0000313" key="9">
    <source>
        <dbReference type="EMBL" id="WQG91272.1"/>
    </source>
</evidence>
<dbReference type="GO" id="GO:0030246">
    <property type="term" value="F:carbohydrate binding"/>
    <property type="evidence" value="ECO:0007669"/>
    <property type="project" value="InterPro"/>
</dbReference>
<feature type="domain" description="CBM6" evidence="6">
    <location>
        <begin position="515"/>
        <end position="636"/>
    </location>
</feature>
<dbReference type="InterPro" id="IPR011024">
    <property type="entry name" value="G_crystallin-like"/>
</dbReference>
<organism evidence="8 10">
    <name type="scientific">Chitinophaga sancti</name>
    <dbReference type="NCBI Taxonomy" id="1004"/>
    <lineage>
        <taxon>Bacteria</taxon>
        <taxon>Pseudomonadati</taxon>
        <taxon>Bacteroidota</taxon>
        <taxon>Chitinophagia</taxon>
        <taxon>Chitinophagales</taxon>
        <taxon>Chitinophagaceae</taxon>
        <taxon>Chitinophaga</taxon>
    </lineage>
</organism>
<dbReference type="Pfam" id="PF18962">
    <property type="entry name" value="Por_Secre_tail"/>
    <property type="match status" value="1"/>
</dbReference>
<evidence type="ECO:0000256" key="1">
    <source>
        <dbReference type="ARBA" id="ARBA00009646"/>
    </source>
</evidence>
<dbReference type="NCBIfam" id="TIGR04183">
    <property type="entry name" value="Por_Secre_tail"/>
    <property type="match status" value="1"/>
</dbReference>
<protein>
    <submittedName>
        <fullName evidence="9">Beta-1,3-glucanase family protein</fullName>
    </submittedName>
    <submittedName>
        <fullName evidence="8">Por secretion system C-terminal sorting domain-containing protein</fullName>
    </submittedName>
</protein>
<dbReference type="SUPFAM" id="SSF49695">
    <property type="entry name" value="gamma-Crystallin-like"/>
    <property type="match status" value="1"/>
</dbReference>
<dbReference type="SMART" id="SM00247">
    <property type="entry name" value="XTALbg"/>
    <property type="match status" value="1"/>
</dbReference>
<evidence type="ECO:0000313" key="8">
    <source>
        <dbReference type="EMBL" id="SFW90031.1"/>
    </source>
</evidence>
<dbReference type="Pfam" id="PF03995">
    <property type="entry name" value="Inhibitor_I36"/>
    <property type="match status" value="1"/>
</dbReference>
<dbReference type="InterPro" id="IPR005084">
    <property type="entry name" value="CBM6"/>
</dbReference>
<dbReference type="CDD" id="cd09214">
    <property type="entry name" value="GH64-like"/>
    <property type="match status" value="1"/>
</dbReference>
<dbReference type="InterPro" id="IPR001064">
    <property type="entry name" value="Beta/gamma_crystallin"/>
</dbReference>
<dbReference type="AlphaFoldDB" id="A0A1K1T126"/>
<dbReference type="Proteomes" id="UP000183788">
    <property type="component" value="Unassembled WGS sequence"/>
</dbReference>
<dbReference type="InterPro" id="IPR032477">
    <property type="entry name" value="Glyco_hydro_64"/>
</dbReference>
<sequence>MKIRPFFSLRVFCTRLVVLLGLSMSIGNAVHAQTTVPFSLNNNSAYTDANVYVAVIGIINGNHVWIDPKSGAVNLMSPSYNTVSGPVINGNYGPGGNGKYAACFAKLSEIPNKVINIPGIAGCRILISFNSQLFLYFFGASGAPSGYAAPNLANPTDPNQGIRYENIELTNASNGLWVNTTRVDAYQYPMGLEVWGNSSFYQKVGETVSHSYILSQWQATAPTEFAACYDAANTIIHFPSKTTAFQTGGAQANYFASYVDAIWSKYTSGNLVFNAGDAGTWSGKVSGGAFTFTRSSDGAVGTIAAKPSQIEVMEGSGVMASGGQWDKVVQAQICAAINRHVIDLNKATGVTQDFSTPSAYYQTTPYNWYSKFWHRSDITLNSRSYGFCYDDVFNQSSTINAPSPTRATITIGGFAGLSSSSPVTVYKDCNYTGTAVGLNTGNYTLAQLNALGILNDDISSLKVGSGYKVTLYKDDNFSGRSVVVTADNSCLVNNIFNDSTSSLKVETTTGSTTSIKIEAENYNYMSGVQTETTTDAGGGLNVGYIDAGDWMSYEVTIPATGSYVVDYRVASTSSGNTLRLEKDAGATQLGTVTIPNTGGWQVWGNVSHTVSLPAGTYSLGIATATGNFNLNYLTITSTSGAKIAAVATSNVITEDTHTTVTLSPNPVSNQLYIRNNDKVRTLTVYDLSGHAILQTTNPGTNINVSSLTTGVYIIRIDRKDGTQKTVKILKQ</sequence>
<feature type="domain" description="GH64" evidence="7">
    <location>
        <begin position="33"/>
        <end position="413"/>
    </location>
</feature>
<reference evidence="8 10" key="1">
    <citation type="submission" date="2016-11" db="EMBL/GenBank/DDBJ databases">
        <authorList>
            <person name="Jaros S."/>
            <person name="Januszkiewicz K."/>
            <person name="Wedrychowicz H."/>
        </authorList>
    </citation>
    <scope>NUCLEOTIDE SEQUENCE [LARGE SCALE GENOMIC DNA]</scope>
    <source>
        <strain evidence="8 10">DSM 784</strain>
    </source>
</reference>
<evidence type="ECO:0000259" key="7">
    <source>
        <dbReference type="PROSITE" id="PS52006"/>
    </source>
</evidence>
<keyword evidence="2 4" id="KW-0732">Signal</keyword>
<evidence type="ECO:0000259" key="5">
    <source>
        <dbReference type="PROSITE" id="PS50915"/>
    </source>
</evidence>
<gene>
    <name evidence="8" type="ORF">SAMN05661012_06542</name>
    <name evidence="9" type="ORF">SR876_07160</name>
</gene>
<dbReference type="InterPro" id="IPR037176">
    <property type="entry name" value="Osmotin/thaumatin-like_sf"/>
</dbReference>
<keyword evidence="11" id="KW-1185">Reference proteome</keyword>
<feature type="domain" description="Beta/gamma crystallin 'Greek key'" evidence="5">
    <location>
        <begin position="421"/>
        <end position="465"/>
    </location>
</feature>
<dbReference type="SMART" id="SM00606">
    <property type="entry name" value="CBD_IV"/>
    <property type="match status" value="1"/>
</dbReference>
<dbReference type="CDD" id="cd04080">
    <property type="entry name" value="CBM6_cellulase-like"/>
    <property type="match status" value="1"/>
</dbReference>
<name>A0A1K1T126_9BACT</name>
<reference evidence="9 11" key="2">
    <citation type="submission" date="2023-11" db="EMBL/GenBank/DDBJ databases">
        <title>MicrobeMod: A computational toolkit for identifying prokaryotic methylation and restriction-modification with nanopore sequencing.</title>
        <authorList>
            <person name="Crits-Christoph A."/>
            <person name="Kang S.C."/>
            <person name="Lee H."/>
            <person name="Ostrov N."/>
        </authorList>
    </citation>
    <scope>NUCLEOTIDE SEQUENCE [LARGE SCALE GENOMIC DNA]</scope>
    <source>
        <strain evidence="9 11">ATCC 23090</strain>
    </source>
</reference>
<dbReference type="Gene3D" id="3.30.920.50">
    <property type="entry name" value="Beta-1,3-glucanase, C-terminal domain"/>
    <property type="match status" value="1"/>
</dbReference>
<accession>A0A1K1T126</accession>
<feature type="domain" description="Beta/gamma crystallin 'Greek key'" evidence="5">
    <location>
        <begin position="467"/>
        <end position="507"/>
    </location>
</feature>
<keyword evidence="3" id="KW-0677">Repeat</keyword>
<dbReference type="PROSITE" id="PS52006">
    <property type="entry name" value="GH64"/>
    <property type="match status" value="1"/>
</dbReference>
<dbReference type="Gene3D" id="2.60.110.10">
    <property type="entry name" value="Thaumatin"/>
    <property type="match status" value="1"/>
</dbReference>
<dbReference type="Pfam" id="PF16483">
    <property type="entry name" value="Glyco_hydro_64"/>
    <property type="match status" value="1"/>
</dbReference>
<dbReference type="Pfam" id="PF03422">
    <property type="entry name" value="CBM_6"/>
    <property type="match status" value="1"/>
</dbReference>
<feature type="chain" id="PRO_5012001220" evidence="4">
    <location>
        <begin position="33"/>
        <end position="731"/>
    </location>
</feature>
<dbReference type="Gene3D" id="2.60.120.260">
    <property type="entry name" value="Galactose-binding domain-like"/>
    <property type="match status" value="1"/>
</dbReference>
<dbReference type="InterPro" id="IPR042517">
    <property type="entry name" value="Glyco_hydro_64_N_2"/>
</dbReference>
<dbReference type="RefSeq" id="WP_072366481.1">
    <property type="nucleotide sequence ID" value="NZ_CP139972.1"/>
</dbReference>
<dbReference type="PROSITE" id="PS51175">
    <property type="entry name" value="CBM6"/>
    <property type="match status" value="1"/>
</dbReference>
<dbReference type="PANTHER" id="PTHR38165">
    <property type="match status" value="1"/>
</dbReference>